<evidence type="ECO:0000313" key="2">
    <source>
        <dbReference type="Proteomes" id="UP000824533"/>
    </source>
</evidence>
<evidence type="ECO:0000313" key="1">
    <source>
        <dbReference type="EMBL" id="KAJ0171289.1"/>
    </source>
</evidence>
<organism evidence="1 2">
    <name type="scientific">Dendrolimus kikuchii</name>
    <dbReference type="NCBI Taxonomy" id="765133"/>
    <lineage>
        <taxon>Eukaryota</taxon>
        <taxon>Metazoa</taxon>
        <taxon>Ecdysozoa</taxon>
        <taxon>Arthropoda</taxon>
        <taxon>Hexapoda</taxon>
        <taxon>Insecta</taxon>
        <taxon>Pterygota</taxon>
        <taxon>Neoptera</taxon>
        <taxon>Endopterygota</taxon>
        <taxon>Lepidoptera</taxon>
        <taxon>Glossata</taxon>
        <taxon>Ditrysia</taxon>
        <taxon>Bombycoidea</taxon>
        <taxon>Lasiocampidae</taxon>
        <taxon>Dendrolimus</taxon>
    </lineage>
</organism>
<comment type="caution">
    <text evidence="1">The sequence shown here is derived from an EMBL/GenBank/DDBJ whole genome shotgun (WGS) entry which is preliminary data.</text>
</comment>
<gene>
    <name evidence="1" type="ORF">K1T71_012839</name>
</gene>
<dbReference type="EMBL" id="CM034410">
    <property type="protein sequence ID" value="KAJ0171289.1"/>
    <property type="molecule type" value="Genomic_DNA"/>
</dbReference>
<name>A0ACC1CI87_9NEOP</name>
<reference evidence="1 2" key="1">
    <citation type="journal article" date="2021" name="Front. Genet.">
        <title>Chromosome-Level Genome Assembly Reveals Significant Gene Expansion in the Toll and IMD Signaling Pathways of Dendrolimus kikuchii.</title>
        <authorList>
            <person name="Zhou J."/>
            <person name="Wu P."/>
            <person name="Xiong Z."/>
            <person name="Liu N."/>
            <person name="Zhao N."/>
            <person name="Ji M."/>
            <person name="Qiu Y."/>
            <person name="Yang B."/>
        </authorList>
    </citation>
    <scope>NUCLEOTIDE SEQUENCE [LARGE SCALE GENOMIC DNA]</scope>
    <source>
        <strain evidence="1">Ann1</strain>
    </source>
</reference>
<keyword evidence="2" id="KW-1185">Reference proteome</keyword>
<proteinExistence type="predicted"/>
<accession>A0ACC1CI87</accession>
<dbReference type="Proteomes" id="UP000824533">
    <property type="component" value="Linkage Group LG24"/>
</dbReference>
<protein>
    <submittedName>
        <fullName evidence="1">Uncharacterized protein</fullName>
    </submittedName>
</protein>
<sequence length="555" mass="63206">MAALGAILLLLVTLHVSYGYEFINEEAKSEDDLPLPWPETFTVKGETIDLTYGIVENFELWTDGTLNRSRRDAFDGVERGYFYGGNEDESGAAYLISPISQEDNKVEYMCLSFPYEGGADFLPSLEGFEKFGTKRHGSKVLEIWQLLEEDHLKKTEQTMFYHRTFSKDENRYVAEPFQYIKTVLNVQKGSWVKHSITNFYNVEYQFPSHKVNIEEDDVLTEECESYGEITENFKNDVKILKANTPLNLDLLFESYTKHHSKNYVNEEHELRKEIFHANWRLVTEHNRKNLSYRLELNEFADKTDEELAYLTATYPSNPEKIRASPFPHTQEEVENLVQELPREYDLRIEGLISPVKNQASCGSCWAFSAVATLEGALALKNGGRDLDLSEQSLVDCAWGYGNGGCNGGDLAGAMNYVLDKGIPTDREYGPYIAKDGACHRWNATKLYQISGFAKVTPRNVNAMKVAIYKYGPVVAAIHASRKMKMYDNGIFYDVDCNDYSLNHGITVVGYGERDGDLYWIVKNSWGEAWGEDGYILLSANDNNCFLTDEAYFVVA</sequence>